<protein>
    <recommendedName>
        <fullName evidence="3">ATP-grasp domain-containing protein</fullName>
    </recommendedName>
</protein>
<evidence type="ECO:0000313" key="1">
    <source>
        <dbReference type="EMBL" id="MBB4148086.1"/>
    </source>
</evidence>
<name>A0A7W6LPR1_9SPHN</name>
<sequence length="388" mass="43908">MGSINWFRAMSILIVSVPGDAHAIYVELGLKALNQPMNKIFLTEIPQRASISHDSNCGRNSIIYESSAGSLNLTEFDTIWLRRMGRPVLGDAVHEDDRRYAELSWKSLVESIWLQTELSGGFHINDPRSALEHSAKPLHLDIATASGLKIPPTLISNSRDKIIDFINLNTDNDRQTIVKGFFIPVWYCQSSGSGLTTGTEIVTIRDVEASEIEACPAIYQARIPKSYEVRLTKMGGYSLAGRFVHRPGDDTEVDFRRTPDWTDLGMERCDIPDAINIAVSIMFKKLNLVFGSIDFIVDDQGQWWFVDLNPMGNFFWVEAYCPEIPLLDTFCHFLMSRDPKFQLPRNHRPKLRLQDVAPNELLRSFIDTELTNSIKYVGERPVIELGAV</sequence>
<proteinExistence type="predicted"/>
<keyword evidence="2" id="KW-1185">Reference proteome</keyword>
<dbReference type="AlphaFoldDB" id="A0A7W6LPR1"/>
<dbReference type="Gene3D" id="3.30.470.20">
    <property type="entry name" value="ATP-grasp fold, B domain"/>
    <property type="match status" value="1"/>
</dbReference>
<dbReference type="Proteomes" id="UP000590524">
    <property type="component" value="Unassembled WGS sequence"/>
</dbReference>
<dbReference type="EMBL" id="JACIEU010000006">
    <property type="protein sequence ID" value="MBB4148086.1"/>
    <property type="molecule type" value="Genomic_DNA"/>
</dbReference>
<dbReference type="SUPFAM" id="SSF56059">
    <property type="entry name" value="Glutathione synthetase ATP-binding domain-like"/>
    <property type="match status" value="1"/>
</dbReference>
<accession>A0A7W6LPR1</accession>
<evidence type="ECO:0000313" key="2">
    <source>
        <dbReference type="Proteomes" id="UP000590524"/>
    </source>
</evidence>
<reference evidence="1 2" key="1">
    <citation type="submission" date="2020-08" db="EMBL/GenBank/DDBJ databases">
        <title>Genomic Encyclopedia of Type Strains, Phase IV (KMG-IV): sequencing the most valuable type-strain genomes for metagenomic binning, comparative biology and taxonomic classification.</title>
        <authorList>
            <person name="Goeker M."/>
        </authorList>
    </citation>
    <scope>NUCLEOTIDE SEQUENCE [LARGE SCALE GENOMIC DNA]</scope>
    <source>
        <strain evidence="1 2">DSM 19371</strain>
    </source>
</reference>
<dbReference type="RefSeq" id="WP_223178172.1">
    <property type="nucleotide sequence ID" value="NZ_JACIEU010000006.1"/>
</dbReference>
<gene>
    <name evidence="1" type="ORF">GGQ90_001864</name>
</gene>
<organism evidence="1 2">
    <name type="scientific">Sphingobium scionense</name>
    <dbReference type="NCBI Taxonomy" id="1404341"/>
    <lineage>
        <taxon>Bacteria</taxon>
        <taxon>Pseudomonadati</taxon>
        <taxon>Pseudomonadota</taxon>
        <taxon>Alphaproteobacteria</taxon>
        <taxon>Sphingomonadales</taxon>
        <taxon>Sphingomonadaceae</taxon>
        <taxon>Sphingobium</taxon>
    </lineage>
</organism>
<evidence type="ECO:0008006" key="3">
    <source>
        <dbReference type="Google" id="ProtNLM"/>
    </source>
</evidence>
<comment type="caution">
    <text evidence="1">The sequence shown here is derived from an EMBL/GenBank/DDBJ whole genome shotgun (WGS) entry which is preliminary data.</text>
</comment>